<evidence type="ECO:0000313" key="2">
    <source>
        <dbReference type="EMBL" id="MBV7257304.1"/>
    </source>
</evidence>
<evidence type="ECO:0000313" key="3">
    <source>
        <dbReference type="Proteomes" id="UP000722336"/>
    </source>
</evidence>
<reference evidence="2 3" key="1">
    <citation type="submission" date="2021-04" db="EMBL/GenBank/DDBJ databases">
        <authorList>
            <person name="Pira H."/>
            <person name="Risdian C."/>
            <person name="Wink J."/>
        </authorList>
    </citation>
    <scope>NUCLEOTIDE SEQUENCE [LARGE SCALE GENOMIC DNA]</scope>
    <source>
        <strain evidence="2 3">WHA3</strain>
    </source>
</reference>
<accession>A0ABS6SFX4</accession>
<organism evidence="2 3">
    <name type="scientific">Pacificimonas pallii</name>
    <dbReference type="NCBI Taxonomy" id="2827236"/>
    <lineage>
        <taxon>Bacteria</taxon>
        <taxon>Pseudomonadati</taxon>
        <taxon>Pseudomonadota</taxon>
        <taxon>Alphaproteobacteria</taxon>
        <taxon>Sphingomonadales</taxon>
        <taxon>Sphingosinicellaceae</taxon>
        <taxon>Pacificimonas</taxon>
    </lineage>
</organism>
<dbReference type="EMBL" id="JAGSPA010000003">
    <property type="protein sequence ID" value="MBV7257304.1"/>
    <property type="molecule type" value="Genomic_DNA"/>
</dbReference>
<dbReference type="PROSITE" id="PS50828">
    <property type="entry name" value="SMR"/>
    <property type="match status" value="1"/>
</dbReference>
<protein>
    <submittedName>
        <fullName evidence="2">Smr/MutS family protein</fullName>
    </submittedName>
</protein>
<dbReference type="PANTHER" id="PTHR35562:SF2">
    <property type="entry name" value="DNA ENDONUCLEASE SMRA-RELATED"/>
    <property type="match status" value="1"/>
</dbReference>
<gene>
    <name evidence="2" type="ORF">KCG44_10965</name>
</gene>
<dbReference type="PANTHER" id="PTHR35562">
    <property type="entry name" value="DNA ENDONUCLEASE SMRA-RELATED"/>
    <property type="match status" value="1"/>
</dbReference>
<sequence>MPKRPKSLPAQDRALWDQVASTVRPLGDKPVPVHHSFPRVDIRERAPTAPTLRPSTVLAAPERASLDGGWDRRVRKGQIVPDRTVDLHGLTRDGAYDALERAIHCASRDGVRTLLVITGKPRSPAEAPRGIISKSLPVWLETPQLRPFVSATRPAHARHGGNGAVYVVLRRAR</sequence>
<dbReference type="RefSeq" id="WP_218446126.1">
    <property type="nucleotide sequence ID" value="NZ_JAGSPA010000003.1"/>
</dbReference>
<keyword evidence="3" id="KW-1185">Reference proteome</keyword>
<dbReference type="Proteomes" id="UP000722336">
    <property type="component" value="Unassembled WGS sequence"/>
</dbReference>
<comment type="caution">
    <text evidence="2">The sequence shown here is derived from an EMBL/GenBank/DDBJ whole genome shotgun (WGS) entry which is preliminary data.</text>
</comment>
<proteinExistence type="predicted"/>
<dbReference type="InterPro" id="IPR002625">
    <property type="entry name" value="Smr_dom"/>
</dbReference>
<name>A0ABS6SFX4_9SPHN</name>
<feature type="domain" description="Smr" evidence="1">
    <location>
        <begin position="85"/>
        <end position="170"/>
    </location>
</feature>
<evidence type="ECO:0000259" key="1">
    <source>
        <dbReference type="PROSITE" id="PS50828"/>
    </source>
</evidence>
<dbReference type="Pfam" id="PF01713">
    <property type="entry name" value="Smr"/>
    <property type="match status" value="1"/>
</dbReference>